<feature type="compositionally biased region" description="Polar residues" evidence="1">
    <location>
        <begin position="1"/>
        <end position="10"/>
    </location>
</feature>
<dbReference type="Pfam" id="PF00651">
    <property type="entry name" value="BTB"/>
    <property type="match status" value="1"/>
</dbReference>
<protein>
    <recommendedName>
        <fullName evidence="2">BTB domain-containing protein</fullName>
    </recommendedName>
</protein>
<dbReference type="PROSITE" id="PS50097">
    <property type="entry name" value="BTB"/>
    <property type="match status" value="1"/>
</dbReference>
<dbReference type="InterPro" id="IPR011333">
    <property type="entry name" value="SKP1/BTB/POZ_sf"/>
</dbReference>
<dbReference type="SMART" id="SM00225">
    <property type="entry name" value="BTB"/>
    <property type="match status" value="1"/>
</dbReference>
<reference evidence="3 4" key="1">
    <citation type="submission" date="2014-06" db="EMBL/GenBank/DDBJ databases">
        <title>Evolutionary Origins and Diversification of the Mycorrhizal Mutualists.</title>
        <authorList>
            <consortium name="DOE Joint Genome Institute"/>
            <consortium name="Mycorrhizal Genomics Consortium"/>
            <person name="Kohler A."/>
            <person name="Kuo A."/>
            <person name="Nagy L.G."/>
            <person name="Floudas D."/>
            <person name="Copeland A."/>
            <person name="Barry K.W."/>
            <person name="Cichocki N."/>
            <person name="Veneault-Fourrey C."/>
            <person name="LaButti K."/>
            <person name="Lindquist E.A."/>
            <person name="Lipzen A."/>
            <person name="Lundell T."/>
            <person name="Morin E."/>
            <person name="Murat C."/>
            <person name="Riley R."/>
            <person name="Ohm R."/>
            <person name="Sun H."/>
            <person name="Tunlid A."/>
            <person name="Henrissat B."/>
            <person name="Grigoriev I.V."/>
            <person name="Hibbett D.S."/>
            <person name="Martin F."/>
        </authorList>
    </citation>
    <scope>NUCLEOTIDE SEQUENCE [LARGE SCALE GENOMIC DNA]</scope>
    <source>
        <strain evidence="3 4">FD-325 SS-3</strain>
    </source>
</reference>
<evidence type="ECO:0000313" key="4">
    <source>
        <dbReference type="Proteomes" id="UP000053263"/>
    </source>
</evidence>
<dbReference type="InterPro" id="IPR000210">
    <property type="entry name" value="BTB/POZ_dom"/>
</dbReference>
<dbReference type="SUPFAM" id="SSF54695">
    <property type="entry name" value="POZ domain"/>
    <property type="match status" value="1"/>
</dbReference>
<name>A0A0C9T769_PLICR</name>
<sequence>MPSTRSSPGNRVSKRPRTDEPSNDARPKTSHPAKSSEIWYKDGSIVLQAENTRFRVHSTVLAQNSPIFEDMLNIGESRGEDRVEGCPLVVLHDSAQDLESLLRALYDRTYFHTKYTQSLRRIASVLRLGKKYEITHLYDDGFELLKKEYSYILWEWDRCHLHPFRLPIRYTGIVFDVINLARELDIMAILPAAFYVCIMHIKDGDILDGYTCLSTGQPQKLSSSDQKIAILGRQNAIALSMSTTFAWLDEHEMIDNCTDPDSCSARFHAISDSLWKPFPRCAALCKWDTQWEDHMCADCIAFAKSRHSEGRQRFWEKLPGCFDLDPWAKLVSRTHL</sequence>
<feature type="region of interest" description="Disordered" evidence="1">
    <location>
        <begin position="1"/>
        <end position="35"/>
    </location>
</feature>
<dbReference type="HOGENOM" id="CLU_033082_3_1_1"/>
<feature type="domain" description="BTB" evidence="2">
    <location>
        <begin position="43"/>
        <end position="114"/>
    </location>
</feature>
<dbReference type="AlphaFoldDB" id="A0A0C9T769"/>
<proteinExistence type="predicted"/>
<organism evidence="3 4">
    <name type="scientific">Plicaturopsis crispa FD-325 SS-3</name>
    <dbReference type="NCBI Taxonomy" id="944288"/>
    <lineage>
        <taxon>Eukaryota</taxon>
        <taxon>Fungi</taxon>
        <taxon>Dikarya</taxon>
        <taxon>Basidiomycota</taxon>
        <taxon>Agaricomycotina</taxon>
        <taxon>Agaricomycetes</taxon>
        <taxon>Agaricomycetidae</taxon>
        <taxon>Amylocorticiales</taxon>
        <taxon>Amylocorticiaceae</taxon>
        <taxon>Plicatura</taxon>
        <taxon>Plicaturopsis crispa</taxon>
    </lineage>
</organism>
<evidence type="ECO:0000259" key="2">
    <source>
        <dbReference type="PROSITE" id="PS50097"/>
    </source>
</evidence>
<accession>A0A0C9T769</accession>
<gene>
    <name evidence="3" type="ORF">PLICRDRAFT_702259</name>
</gene>
<dbReference type="CDD" id="cd18186">
    <property type="entry name" value="BTB_POZ_ZBTB_KLHL-like"/>
    <property type="match status" value="1"/>
</dbReference>
<dbReference type="EMBL" id="KN832573">
    <property type="protein sequence ID" value="KII84003.1"/>
    <property type="molecule type" value="Genomic_DNA"/>
</dbReference>
<evidence type="ECO:0000313" key="3">
    <source>
        <dbReference type="EMBL" id="KII84003.1"/>
    </source>
</evidence>
<dbReference type="OrthoDB" id="3217871at2759"/>
<keyword evidence="4" id="KW-1185">Reference proteome</keyword>
<feature type="compositionally biased region" description="Basic and acidic residues" evidence="1">
    <location>
        <begin position="16"/>
        <end position="27"/>
    </location>
</feature>
<dbReference type="Proteomes" id="UP000053263">
    <property type="component" value="Unassembled WGS sequence"/>
</dbReference>
<dbReference type="Gene3D" id="3.30.710.10">
    <property type="entry name" value="Potassium Channel Kv1.1, Chain A"/>
    <property type="match status" value="1"/>
</dbReference>
<evidence type="ECO:0000256" key="1">
    <source>
        <dbReference type="SAM" id="MobiDB-lite"/>
    </source>
</evidence>